<reference evidence="12" key="2">
    <citation type="submission" date="2025-08" db="UniProtKB">
        <authorList>
            <consortium name="RefSeq"/>
        </authorList>
    </citation>
    <scope>IDENTIFICATION</scope>
    <source>
        <tissue evidence="12">Blood</tissue>
    </source>
</reference>
<gene>
    <name evidence="12" type="primary">rsph9</name>
</gene>
<accession>A0A9F7RNH5</accession>
<evidence type="ECO:0000256" key="1">
    <source>
        <dbReference type="ARBA" id="ARBA00004611"/>
    </source>
</evidence>
<protein>
    <recommendedName>
        <fullName evidence="10">Radial spoke head protein 9 homolog</fullName>
    </recommendedName>
</protein>
<dbReference type="InterPro" id="IPR055316">
    <property type="entry name" value="RSP9"/>
</dbReference>
<keyword evidence="5" id="KW-0969">Cilium</keyword>
<dbReference type="GO" id="GO:0035082">
    <property type="term" value="P:axoneme assembly"/>
    <property type="evidence" value="ECO:0007669"/>
    <property type="project" value="Ensembl"/>
</dbReference>
<dbReference type="PANTHER" id="PTHR22069">
    <property type="entry name" value="MITOCHONDRIAL RIBOSOMAL PROTEIN S18"/>
    <property type="match status" value="1"/>
</dbReference>
<sequence>MDSSTLMYSLDLVCGNGLTLSTEQKAALHTSLLILKRNYKFNRVLFWGKILGIKKDYFIAQGVGEDEMRDRKCLYSFNCMDWHLLPLATEALTAEVAVAARGRFMGEPSHEYQHTVIRHQGEGDNAVEEEVMVKVSEEKRLAVTVFTINNEVAVVPRGAYIKSPNGIVQTNRSFEGLNPTEAGKLNNYLHFSEPKNLKKKSILELADLNPSIDFLDPLIDDIPKEIKIHQTRLCFSSLHLYSFGEPVPAVPSAFCSCLTEVEPDVVFCCCNPSTSRFNVLCILRCFFAHHNYTEWSSELL</sequence>
<evidence type="ECO:0000256" key="6">
    <source>
        <dbReference type="ARBA" id="ARBA00023212"/>
    </source>
</evidence>
<dbReference type="Pfam" id="PF04712">
    <property type="entry name" value="Radial_spoke"/>
    <property type="match status" value="1"/>
</dbReference>
<dbReference type="GO" id="GO:0060091">
    <property type="term" value="C:kinocilium"/>
    <property type="evidence" value="ECO:0007669"/>
    <property type="project" value="UniProtKB-SubCell"/>
</dbReference>
<evidence type="ECO:0000256" key="3">
    <source>
        <dbReference type="ARBA" id="ARBA00022794"/>
    </source>
</evidence>
<dbReference type="GO" id="GO:0060294">
    <property type="term" value="P:cilium movement involved in cell motility"/>
    <property type="evidence" value="ECO:0007669"/>
    <property type="project" value="InterPro"/>
</dbReference>
<comment type="similarity">
    <text evidence="9">Belongs to the flagellar radial spoke RSP9 family.</text>
</comment>
<dbReference type="GeneID" id="108280142"/>
<keyword evidence="4" id="KW-0282">Flagellum</keyword>
<keyword evidence="11" id="KW-1185">Reference proteome</keyword>
<keyword evidence="2" id="KW-0963">Cytoplasm</keyword>
<evidence type="ECO:0000256" key="10">
    <source>
        <dbReference type="ARBA" id="ARBA00041080"/>
    </source>
</evidence>
<keyword evidence="3" id="KW-0970">Cilium biogenesis/degradation</keyword>
<keyword evidence="6" id="KW-0206">Cytoskeleton</keyword>
<dbReference type="CTD" id="221421"/>
<evidence type="ECO:0000256" key="9">
    <source>
        <dbReference type="ARBA" id="ARBA00038319"/>
    </source>
</evidence>
<dbReference type="AlphaFoldDB" id="A0A9F7RNH5"/>
<evidence type="ECO:0000256" key="7">
    <source>
        <dbReference type="ARBA" id="ARBA00023273"/>
    </source>
</evidence>
<organism evidence="11 12">
    <name type="scientific">Ictalurus punctatus</name>
    <name type="common">Channel catfish</name>
    <name type="synonym">Silurus punctatus</name>
    <dbReference type="NCBI Taxonomy" id="7998"/>
    <lineage>
        <taxon>Eukaryota</taxon>
        <taxon>Metazoa</taxon>
        <taxon>Chordata</taxon>
        <taxon>Craniata</taxon>
        <taxon>Vertebrata</taxon>
        <taxon>Euteleostomi</taxon>
        <taxon>Actinopterygii</taxon>
        <taxon>Neopterygii</taxon>
        <taxon>Teleostei</taxon>
        <taxon>Ostariophysi</taxon>
        <taxon>Siluriformes</taxon>
        <taxon>Ictaluridae</taxon>
        <taxon>Ictalurus</taxon>
    </lineage>
</organism>
<name>A0A9F7RNH5_ICTPU</name>
<dbReference type="RefSeq" id="XP_053544410.1">
    <property type="nucleotide sequence ID" value="XM_053688435.1"/>
</dbReference>
<comment type="subcellular location">
    <subcellularLocation>
        <location evidence="8">Cell projection</location>
        <location evidence="8">Kinocilium</location>
    </subcellularLocation>
    <subcellularLocation>
        <location evidence="1">Cytoplasm</location>
        <location evidence="1">Cytoskeleton</location>
        <location evidence="1">Flagellum axoneme</location>
    </subcellularLocation>
</comment>
<evidence type="ECO:0000256" key="8">
    <source>
        <dbReference type="ARBA" id="ARBA00037822"/>
    </source>
</evidence>
<keyword evidence="7" id="KW-0966">Cell projection</keyword>
<proteinExistence type="inferred from homology"/>
<dbReference type="InterPro" id="IPR006802">
    <property type="entry name" value="Radial_spoke"/>
</dbReference>
<evidence type="ECO:0000313" key="12">
    <source>
        <dbReference type="RefSeq" id="XP_053544410.1"/>
    </source>
</evidence>
<evidence type="ECO:0000256" key="2">
    <source>
        <dbReference type="ARBA" id="ARBA00022490"/>
    </source>
</evidence>
<dbReference type="OrthoDB" id="10258956at2759"/>
<evidence type="ECO:0000313" key="11">
    <source>
        <dbReference type="Proteomes" id="UP000221080"/>
    </source>
</evidence>
<reference evidence="11" key="1">
    <citation type="journal article" date="2016" name="Nat. Commun.">
        <title>The channel catfish genome sequence provides insights into the evolution of scale formation in teleosts.</title>
        <authorList>
            <person name="Liu Z."/>
            <person name="Liu S."/>
            <person name="Yao J."/>
            <person name="Bao L."/>
            <person name="Zhang J."/>
            <person name="Li Y."/>
            <person name="Jiang C."/>
            <person name="Sun L."/>
            <person name="Wang R."/>
            <person name="Zhang Y."/>
            <person name="Zhou T."/>
            <person name="Zeng Q."/>
            <person name="Fu Q."/>
            <person name="Gao S."/>
            <person name="Li N."/>
            <person name="Koren S."/>
            <person name="Jiang Y."/>
            <person name="Zimin A."/>
            <person name="Xu P."/>
            <person name="Phillippy A.M."/>
            <person name="Geng X."/>
            <person name="Song L."/>
            <person name="Sun F."/>
            <person name="Li C."/>
            <person name="Wang X."/>
            <person name="Chen A."/>
            <person name="Jin Y."/>
            <person name="Yuan Z."/>
            <person name="Yang Y."/>
            <person name="Tan S."/>
            <person name="Peatman E."/>
            <person name="Lu J."/>
            <person name="Qin Z."/>
            <person name="Dunham R."/>
            <person name="Li Z."/>
            <person name="Sonstegard T."/>
            <person name="Feng J."/>
            <person name="Danzmann R.G."/>
            <person name="Schroeder S."/>
            <person name="Scheffler B."/>
            <person name="Duke M.V."/>
            <person name="Ballard L."/>
            <person name="Kucuktas H."/>
            <person name="Kaltenboeck L."/>
            <person name="Liu H."/>
            <person name="Armbruster J."/>
            <person name="Xie Y."/>
            <person name="Kirby M.L."/>
            <person name="Tian Y."/>
            <person name="Flanagan M.E."/>
            <person name="Mu W."/>
            <person name="Waldbieser G.C."/>
        </authorList>
    </citation>
    <scope>NUCLEOTIDE SEQUENCE [LARGE SCALE GENOMIC DNA]</scope>
    <source>
        <strain evidence="11">SDA103</strain>
    </source>
</reference>
<dbReference type="GO" id="GO:0044458">
    <property type="term" value="P:motile cilium assembly"/>
    <property type="evidence" value="ECO:0007669"/>
    <property type="project" value="TreeGrafter"/>
</dbReference>
<dbReference type="Proteomes" id="UP000221080">
    <property type="component" value="Chromosome 19"/>
</dbReference>
<evidence type="ECO:0000256" key="5">
    <source>
        <dbReference type="ARBA" id="ARBA00023069"/>
    </source>
</evidence>
<dbReference type="PANTHER" id="PTHR22069:SF0">
    <property type="entry name" value="RADIAL SPOKE HEAD PROTEIN 9 HOMOLOG"/>
    <property type="match status" value="1"/>
</dbReference>
<evidence type="ECO:0000256" key="4">
    <source>
        <dbReference type="ARBA" id="ARBA00022846"/>
    </source>
</evidence>
<dbReference type="GO" id="GO:0001534">
    <property type="term" value="C:radial spoke"/>
    <property type="evidence" value="ECO:0007669"/>
    <property type="project" value="InterPro"/>
</dbReference>